<evidence type="ECO:0000256" key="1">
    <source>
        <dbReference type="SAM" id="Phobius"/>
    </source>
</evidence>
<organism evidence="2 3">
    <name type="scientific">Sphingobacterium gobiense</name>
    <dbReference type="NCBI Taxonomy" id="1382456"/>
    <lineage>
        <taxon>Bacteria</taxon>
        <taxon>Pseudomonadati</taxon>
        <taxon>Bacteroidota</taxon>
        <taxon>Sphingobacteriia</taxon>
        <taxon>Sphingobacteriales</taxon>
        <taxon>Sphingobacteriaceae</taxon>
        <taxon>Sphingobacterium</taxon>
    </lineage>
</organism>
<sequence>MFLYVSIHDLFLIFLGILFLVLVLIGVLLSYVLYQHTVSRHMREWSVMIENKIADAIVYSHEERSSDEMFDLYSKKSPFRYLFLEKLVASKKKFSGSAQQTIQQLFIDYNLQIEALQKLKKKKAHLIAVGIQELTVMEMAVYLPQISVFLKYPSSQVYQEAQYAMVVFKGFDGLSFLNEFSYTISDWQQLRLLRSLKTIPEDSIAPAIGWLKSRNTSVVVFTLRLLRKFQVFSVYEHVRELLTHTSIDIRLQAVRTLQSLENIDTVTHLTDDYGNQPAELQLQIMKTLKRSDDKRCCDFFRFQLLNHPRADVKLAAAEALVSLGAKDDLLAISGDKTSPDRLVQIIKHALGERLC</sequence>
<dbReference type="EMBL" id="PVBS01000001">
    <property type="protein sequence ID" value="PRD56671.1"/>
    <property type="molecule type" value="Genomic_DNA"/>
</dbReference>
<keyword evidence="1" id="KW-1133">Transmembrane helix</keyword>
<dbReference type="SUPFAM" id="SSF48371">
    <property type="entry name" value="ARM repeat"/>
    <property type="match status" value="1"/>
</dbReference>
<gene>
    <name evidence="2" type="ORF">C5749_05420</name>
</gene>
<feature type="transmembrane region" description="Helical" evidence="1">
    <location>
        <begin position="12"/>
        <end position="34"/>
    </location>
</feature>
<keyword evidence="1" id="KW-0812">Transmembrane</keyword>
<keyword evidence="3" id="KW-1185">Reference proteome</keyword>
<proteinExistence type="predicted"/>
<dbReference type="InterPro" id="IPR016024">
    <property type="entry name" value="ARM-type_fold"/>
</dbReference>
<evidence type="ECO:0000313" key="3">
    <source>
        <dbReference type="Proteomes" id="UP000238642"/>
    </source>
</evidence>
<name>A0A2S9JU47_9SPHI</name>
<dbReference type="Proteomes" id="UP000238642">
    <property type="component" value="Unassembled WGS sequence"/>
</dbReference>
<keyword evidence="1" id="KW-0472">Membrane</keyword>
<comment type="caution">
    <text evidence="2">The sequence shown here is derived from an EMBL/GenBank/DDBJ whole genome shotgun (WGS) entry which is preliminary data.</text>
</comment>
<evidence type="ECO:0000313" key="2">
    <source>
        <dbReference type="EMBL" id="PRD56671.1"/>
    </source>
</evidence>
<protein>
    <recommendedName>
        <fullName evidence="4">HEAT repeat domain-containing protein</fullName>
    </recommendedName>
</protein>
<dbReference type="Gene3D" id="1.25.10.10">
    <property type="entry name" value="Leucine-rich Repeat Variant"/>
    <property type="match status" value="1"/>
</dbReference>
<accession>A0A2S9JU47</accession>
<dbReference type="InterPro" id="IPR011989">
    <property type="entry name" value="ARM-like"/>
</dbReference>
<reference evidence="2 3" key="1">
    <citation type="submission" date="2018-02" db="EMBL/GenBank/DDBJ databases">
        <title>The draft genome of Sphingobacterium gobiense H7.</title>
        <authorList>
            <person name="Li L."/>
            <person name="Liu L."/>
            <person name="Zhang X."/>
            <person name="Wang T."/>
            <person name="Liang L."/>
        </authorList>
    </citation>
    <scope>NUCLEOTIDE SEQUENCE [LARGE SCALE GENOMIC DNA]</scope>
    <source>
        <strain evidence="2 3">ACCC 05757</strain>
    </source>
</reference>
<evidence type="ECO:0008006" key="4">
    <source>
        <dbReference type="Google" id="ProtNLM"/>
    </source>
</evidence>
<dbReference type="AlphaFoldDB" id="A0A2S9JU47"/>